<comment type="similarity">
    <text evidence="1">Belongs to the methyltransferase superfamily.</text>
</comment>
<dbReference type="Proteomes" id="UP000595917">
    <property type="component" value="Chromosome"/>
</dbReference>
<dbReference type="EMBL" id="CP067089">
    <property type="protein sequence ID" value="QQO07610.1"/>
    <property type="molecule type" value="Genomic_DNA"/>
</dbReference>
<keyword evidence="2 5" id="KW-0489">Methyltransferase</keyword>
<dbReference type="KEGG" id="bhc:JFL75_11700"/>
<reference evidence="5" key="1">
    <citation type="submission" date="2021-01" db="EMBL/GenBank/DDBJ databases">
        <title>Description of Breznakiella homolactica.</title>
        <authorList>
            <person name="Song Y."/>
            <person name="Brune A."/>
        </authorList>
    </citation>
    <scope>NUCLEOTIDE SEQUENCE</scope>
    <source>
        <strain evidence="5">RmG30</strain>
    </source>
</reference>
<evidence type="ECO:0000313" key="6">
    <source>
        <dbReference type="Proteomes" id="UP000595917"/>
    </source>
</evidence>
<dbReference type="SUPFAM" id="SSF53335">
    <property type="entry name" value="S-adenosyl-L-methionine-dependent methyltransferases"/>
    <property type="match status" value="1"/>
</dbReference>
<evidence type="ECO:0000313" key="5">
    <source>
        <dbReference type="EMBL" id="QQO07610.1"/>
    </source>
</evidence>
<dbReference type="GO" id="GO:0008757">
    <property type="term" value="F:S-adenosylmethionine-dependent methyltransferase activity"/>
    <property type="evidence" value="ECO:0007669"/>
    <property type="project" value="InterPro"/>
</dbReference>
<dbReference type="Gene3D" id="3.40.50.150">
    <property type="entry name" value="Vaccinia Virus protein VP39"/>
    <property type="match status" value="1"/>
</dbReference>
<proteinExistence type="inferred from homology"/>
<evidence type="ECO:0000256" key="3">
    <source>
        <dbReference type="ARBA" id="ARBA00022679"/>
    </source>
</evidence>
<dbReference type="InterPro" id="IPR029063">
    <property type="entry name" value="SAM-dependent_MTases_sf"/>
</dbReference>
<dbReference type="InterPro" id="IPR051052">
    <property type="entry name" value="Diverse_substrate_MTase"/>
</dbReference>
<keyword evidence="6" id="KW-1185">Reference proteome</keyword>
<dbReference type="CDD" id="cd02440">
    <property type="entry name" value="AdoMet_MTases"/>
    <property type="match status" value="1"/>
</dbReference>
<dbReference type="PANTHER" id="PTHR44942">
    <property type="entry name" value="METHYLTRANSF_11 DOMAIN-CONTAINING PROTEIN"/>
    <property type="match status" value="1"/>
</dbReference>
<keyword evidence="3" id="KW-0808">Transferase</keyword>
<dbReference type="InterPro" id="IPR013216">
    <property type="entry name" value="Methyltransf_11"/>
</dbReference>
<feature type="domain" description="Methyltransferase type 11" evidence="4">
    <location>
        <begin position="44"/>
        <end position="135"/>
    </location>
</feature>
<dbReference type="GO" id="GO:0032259">
    <property type="term" value="P:methylation"/>
    <property type="evidence" value="ECO:0007669"/>
    <property type="project" value="UniProtKB-KW"/>
</dbReference>
<evidence type="ECO:0000259" key="4">
    <source>
        <dbReference type="Pfam" id="PF08241"/>
    </source>
</evidence>
<evidence type="ECO:0000256" key="2">
    <source>
        <dbReference type="ARBA" id="ARBA00022603"/>
    </source>
</evidence>
<dbReference type="AlphaFoldDB" id="A0A7T8B960"/>
<protein>
    <submittedName>
        <fullName evidence="5">Class I SAM-dependent methyltransferase</fullName>
    </submittedName>
</protein>
<dbReference type="Pfam" id="PF08241">
    <property type="entry name" value="Methyltransf_11"/>
    <property type="match status" value="1"/>
</dbReference>
<gene>
    <name evidence="5" type="ORF">JFL75_11700</name>
</gene>
<dbReference type="PANTHER" id="PTHR44942:SF4">
    <property type="entry name" value="METHYLTRANSFERASE TYPE 11 DOMAIN-CONTAINING PROTEIN"/>
    <property type="match status" value="1"/>
</dbReference>
<dbReference type="RefSeq" id="WP_215624916.1">
    <property type="nucleotide sequence ID" value="NZ_CP067089.2"/>
</dbReference>
<evidence type="ECO:0000256" key="1">
    <source>
        <dbReference type="ARBA" id="ARBA00008361"/>
    </source>
</evidence>
<accession>A0A7T8B960</accession>
<organism evidence="5 6">
    <name type="scientific">Breznakiella homolactica</name>
    <dbReference type="NCBI Taxonomy" id="2798577"/>
    <lineage>
        <taxon>Bacteria</taxon>
        <taxon>Pseudomonadati</taxon>
        <taxon>Spirochaetota</taxon>
        <taxon>Spirochaetia</taxon>
        <taxon>Spirochaetales</taxon>
        <taxon>Breznakiellaceae</taxon>
        <taxon>Breznakiella</taxon>
    </lineage>
</organism>
<name>A0A7T8B960_9SPIR</name>
<sequence>MTDNTAKFNGMAENYAKYRPTYSKEFIDYLYNEIGFNRDSIVADIGAGTGIFSKLLLERGNTVICVEPNSDMLTAAREFLSEYKNCQFINAPAEQTGIPDKSVDFITAAQAFHWFDEDRFKAECRRILKDTGKAVLVWNCRVLDAEPVAAGDEINRKYCPDFNSSSGGDRGIVSDNHAGFFKDGLVDIKTFPNDYLLDEDGLIGRNLSSSYAPKRGEPNYESYISELKKLFSKYSVNGIFTMPNIIQSYVGNV</sequence>